<reference evidence="4 5" key="1">
    <citation type="submission" date="2020-08" db="EMBL/GenBank/DDBJ databases">
        <title>Genomic Encyclopedia of Type Strains, Phase IV (KMG-IV): sequencing the most valuable type-strain genomes for metagenomic binning, comparative biology and taxonomic classification.</title>
        <authorList>
            <person name="Goeker M."/>
        </authorList>
    </citation>
    <scope>NUCLEOTIDE SEQUENCE [LARGE SCALE GENOMIC DNA]</scope>
    <source>
        <strain evidence="4 5">DSM 5895</strain>
    </source>
</reference>
<dbReference type="RefSeq" id="WP_183191975.1">
    <property type="nucleotide sequence ID" value="NZ_JACICD010000014.1"/>
</dbReference>
<accession>A0A839ZGT8</accession>
<evidence type="ECO:0000313" key="5">
    <source>
        <dbReference type="Proteomes" id="UP000533469"/>
    </source>
</evidence>
<dbReference type="EMBL" id="JACICD010000014">
    <property type="protein sequence ID" value="MBB3773765.1"/>
    <property type="molecule type" value="Genomic_DNA"/>
</dbReference>
<dbReference type="Proteomes" id="UP000533469">
    <property type="component" value="Unassembled WGS sequence"/>
</dbReference>
<dbReference type="InterPro" id="IPR000914">
    <property type="entry name" value="SBP_5_dom"/>
</dbReference>
<dbReference type="SUPFAM" id="SSF53850">
    <property type="entry name" value="Periplasmic binding protein-like II"/>
    <property type="match status" value="1"/>
</dbReference>
<evidence type="ECO:0000313" key="4">
    <source>
        <dbReference type="EMBL" id="MBB3773765.1"/>
    </source>
</evidence>
<protein>
    <submittedName>
        <fullName evidence="4">Peptide/nickel transport system substrate-binding protein</fullName>
    </submittedName>
</protein>
<dbReference type="Gene3D" id="3.10.105.10">
    <property type="entry name" value="Dipeptide-binding Protein, Domain 3"/>
    <property type="match status" value="1"/>
</dbReference>
<organism evidence="4 5">
    <name type="scientific">Ancylobacter tetraedralis</name>
    <dbReference type="NCBI Taxonomy" id="217068"/>
    <lineage>
        <taxon>Bacteria</taxon>
        <taxon>Pseudomonadati</taxon>
        <taxon>Pseudomonadota</taxon>
        <taxon>Alphaproteobacteria</taxon>
        <taxon>Hyphomicrobiales</taxon>
        <taxon>Xanthobacteraceae</taxon>
        <taxon>Ancylobacter</taxon>
    </lineage>
</organism>
<proteinExistence type="inferred from homology"/>
<dbReference type="InterPro" id="IPR006311">
    <property type="entry name" value="TAT_signal"/>
</dbReference>
<dbReference type="PANTHER" id="PTHR30290">
    <property type="entry name" value="PERIPLASMIC BINDING COMPONENT OF ABC TRANSPORTER"/>
    <property type="match status" value="1"/>
</dbReference>
<dbReference type="AlphaFoldDB" id="A0A839ZGT8"/>
<dbReference type="GO" id="GO:0043190">
    <property type="term" value="C:ATP-binding cassette (ABC) transporter complex"/>
    <property type="evidence" value="ECO:0007669"/>
    <property type="project" value="InterPro"/>
</dbReference>
<comment type="caution">
    <text evidence="4">The sequence shown here is derived from an EMBL/GenBank/DDBJ whole genome shotgun (WGS) entry which is preliminary data.</text>
</comment>
<evidence type="ECO:0000256" key="1">
    <source>
        <dbReference type="ARBA" id="ARBA00004418"/>
    </source>
</evidence>
<name>A0A839ZGT8_9HYPH</name>
<dbReference type="PIRSF" id="PIRSF002741">
    <property type="entry name" value="MppA"/>
    <property type="match status" value="1"/>
</dbReference>
<dbReference type="Pfam" id="PF00496">
    <property type="entry name" value="SBP_bac_5"/>
    <property type="match status" value="1"/>
</dbReference>
<dbReference type="CDD" id="cd08503">
    <property type="entry name" value="PBP2_NikA_DppA_OppA_like_17"/>
    <property type="match status" value="1"/>
</dbReference>
<keyword evidence="5" id="KW-1185">Reference proteome</keyword>
<dbReference type="InterPro" id="IPR039424">
    <property type="entry name" value="SBP_5"/>
</dbReference>
<dbReference type="GO" id="GO:1904680">
    <property type="term" value="F:peptide transmembrane transporter activity"/>
    <property type="evidence" value="ECO:0007669"/>
    <property type="project" value="TreeGrafter"/>
</dbReference>
<comment type="subcellular location">
    <subcellularLocation>
        <location evidence="1">Periplasm</location>
    </subcellularLocation>
</comment>
<evidence type="ECO:0000259" key="3">
    <source>
        <dbReference type="Pfam" id="PF00496"/>
    </source>
</evidence>
<gene>
    <name evidence="4" type="ORF">FHS55_004409</name>
</gene>
<feature type="domain" description="Solute-binding protein family 5" evidence="3">
    <location>
        <begin position="90"/>
        <end position="435"/>
    </location>
</feature>
<sequence length="524" mass="57198">MTMSTRPHSLTLSRRSILQGAAAASGSLLLSGLQPARAATPARGGQALIAFQSAGPADTLDPVRQTSDIDVNRATQIYDTLTRLDPARRPQPLLAEAFEPGKPDATEWIFRLRKGATFHNGKTVDADDVAYSLKRHVGPDSPSAIKSAMAQIAEIRPEGESGVRIILSAPNAEFPALLCDPRAAIVPAGQVDFLKPIGSGPFKVEEFRPGERARFVRFADYWAADHIHLDAIETFSIPDPLSRLNALLAGEIHFAVGIDIKSLALLEKSPVAKPVLARSGQVVDIAMMIDHAPFDNVDFRTALKLLQDRQKVVDTVYKGYAQIGNDHEVAPNDPVYCADIPVRAYDPDKARFHLQKAGLTNVELDLYTSTGSGPGAVEQALLLQQTARPAGVKLNIKQVPADGYWKSTWMKHPLFSSQWNVRPNSDTLWSTLHHSGSSSNETQFKSERLDNLLATARAELDETKRRGHWCDLQRLVHEEGGNLVSAFPDYLHARATALIGEILSHPMGNRGGFLSGFDLWLGKA</sequence>
<dbReference type="GO" id="GO:0030288">
    <property type="term" value="C:outer membrane-bounded periplasmic space"/>
    <property type="evidence" value="ECO:0007669"/>
    <property type="project" value="UniProtKB-ARBA"/>
</dbReference>
<dbReference type="Gene3D" id="3.40.190.10">
    <property type="entry name" value="Periplasmic binding protein-like II"/>
    <property type="match status" value="1"/>
</dbReference>
<dbReference type="GO" id="GO:0015833">
    <property type="term" value="P:peptide transport"/>
    <property type="evidence" value="ECO:0007669"/>
    <property type="project" value="TreeGrafter"/>
</dbReference>
<evidence type="ECO:0000256" key="2">
    <source>
        <dbReference type="ARBA" id="ARBA00005695"/>
    </source>
</evidence>
<dbReference type="PROSITE" id="PS51318">
    <property type="entry name" value="TAT"/>
    <property type="match status" value="1"/>
</dbReference>
<dbReference type="InterPro" id="IPR030678">
    <property type="entry name" value="Peptide/Ni-bd"/>
</dbReference>
<comment type="similarity">
    <text evidence="2">Belongs to the bacterial solute-binding protein 5 family.</text>
</comment>